<accession>A0A8H7NJY6</accession>
<evidence type="ECO:0000313" key="3">
    <source>
        <dbReference type="Proteomes" id="UP000616885"/>
    </source>
</evidence>
<gene>
    <name evidence="2" type="ORF">IM811_008019</name>
</gene>
<dbReference type="EMBL" id="JADCTT010000002">
    <property type="protein sequence ID" value="KAF9757075.1"/>
    <property type="molecule type" value="Genomic_DNA"/>
</dbReference>
<sequence>MKPQGHRIRGTTGSKGNTPDPDQRTARGSPRPNKQHHHARSESQPGGSRDADDRRTGRPLEKVVSADPPYTYTPPPPVDRPSSPKSRNASRSRTDDAAAASEPVRRNISTPNRADTASAKPEMALRLKGQQQRPGSRSREAIPIVASPSLFGRFDPEEQPEAAAAEAPGPTADASTSSSSRRREMSPSYRHSVSLCDGLALEMLPGTAAGGGGRSTVMGHLERVGGSITARGPTPRPS</sequence>
<proteinExistence type="predicted"/>
<dbReference type="Proteomes" id="UP000616885">
    <property type="component" value="Unassembled WGS sequence"/>
</dbReference>
<comment type="caution">
    <text evidence="2">The sequence shown here is derived from an EMBL/GenBank/DDBJ whole genome shotgun (WGS) entry which is preliminary data.</text>
</comment>
<evidence type="ECO:0000313" key="2">
    <source>
        <dbReference type="EMBL" id="KAF9757075.1"/>
    </source>
</evidence>
<feature type="region of interest" description="Disordered" evidence="1">
    <location>
        <begin position="1"/>
        <end position="192"/>
    </location>
</feature>
<feature type="region of interest" description="Disordered" evidence="1">
    <location>
        <begin position="207"/>
        <end position="238"/>
    </location>
</feature>
<protein>
    <submittedName>
        <fullName evidence="2">Uncharacterized protein</fullName>
    </submittedName>
</protein>
<feature type="compositionally biased region" description="Basic and acidic residues" evidence="1">
    <location>
        <begin position="49"/>
        <end position="61"/>
    </location>
</feature>
<dbReference type="AlphaFoldDB" id="A0A8H7NJY6"/>
<name>A0A8H7NJY6_BIOOC</name>
<feature type="compositionally biased region" description="Low complexity" evidence="1">
    <location>
        <begin position="80"/>
        <end position="101"/>
    </location>
</feature>
<feature type="compositionally biased region" description="Low complexity" evidence="1">
    <location>
        <begin position="161"/>
        <end position="179"/>
    </location>
</feature>
<organism evidence="2 3">
    <name type="scientific">Bionectria ochroleuca</name>
    <name type="common">Gliocladium roseum</name>
    <dbReference type="NCBI Taxonomy" id="29856"/>
    <lineage>
        <taxon>Eukaryota</taxon>
        <taxon>Fungi</taxon>
        <taxon>Dikarya</taxon>
        <taxon>Ascomycota</taxon>
        <taxon>Pezizomycotina</taxon>
        <taxon>Sordariomycetes</taxon>
        <taxon>Hypocreomycetidae</taxon>
        <taxon>Hypocreales</taxon>
        <taxon>Bionectriaceae</taxon>
        <taxon>Clonostachys</taxon>
    </lineage>
</organism>
<reference evidence="2" key="1">
    <citation type="submission" date="2020-10" db="EMBL/GenBank/DDBJ databases">
        <title>High-Quality Genome Resource of Clonostachys rosea strain S41 by Oxford Nanopore Long-Read Sequencing.</title>
        <authorList>
            <person name="Wang H."/>
        </authorList>
    </citation>
    <scope>NUCLEOTIDE SEQUENCE</scope>
    <source>
        <strain evidence="2">S41</strain>
    </source>
</reference>
<evidence type="ECO:0000256" key="1">
    <source>
        <dbReference type="SAM" id="MobiDB-lite"/>
    </source>
</evidence>